<feature type="domain" description="Methyl-accepting transducer" evidence="8">
    <location>
        <begin position="269"/>
        <end position="512"/>
    </location>
</feature>
<dbReference type="SMART" id="SM00283">
    <property type="entry name" value="MA"/>
    <property type="match status" value="1"/>
</dbReference>
<dbReference type="InterPro" id="IPR003660">
    <property type="entry name" value="HAMP_dom"/>
</dbReference>
<dbReference type="PROSITE" id="PS50111">
    <property type="entry name" value="CHEMOTAXIS_TRANSDUC_2"/>
    <property type="match status" value="1"/>
</dbReference>
<dbReference type="Pfam" id="PF00015">
    <property type="entry name" value="MCPsignal"/>
    <property type="match status" value="1"/>
</dbReference>
<organism evidence="10 11">
    <name type="scientific">Siminovitchia thermophila</name>
    <dbReference type="NCBI Taxonomy" id="1245522"/>
    <lineage>
        <taxon>Bacteria</taxon>
        <taxon>Bacillati</taxon>
        <taxon>Bacillota</taxon>
        <taxon>Bacilli</taxon>
        <taxon>Bacillales</taxon>
        <taxon>Bacillaceae</taxon>
        <taxon>Siminovitchia</taxon>
    </lineage>
</organism>
<evidence type="ECO:0000256" key="2">
    <source>
        <dbReference type="ARBA" id="ARBA00022475"/>
    </source>
</evidence>
<gene>
    <name evidence="10" type="ORF">JOC94_003142</name>
</gene>
<dbReference type="PANTHER" id="PTHR43531:SF11">
    <property type="entry name" value="METHYL-ACCEPTING CHEMOTAXIS PROTEIN 3"/>
    <property type="match status" value="1"/>
</dbReference>
<dbReference type="InterPro" id="IPR051310">
    <property type="entry name" value="MCP_chemotaxis"/>
</dbReference>
<dbReference type="CDD" id="cd06225">
    <property type="entry name" value="HAMP"/>
    <property type="match status" value="1"/>
</dbReference>
<evidence type="ECO:0000259" key="8">
    <source>
        <dbReference type="PROSITE" id="PS50111"/>
    </source>
</evidence>
<dbReference type="Pfam" id="PF12729">
    <property type="entry name" value="4HB_MCP_1"/>
    <property type="match status" value="1"/>
</dbReference>
<dbReference type="CDD" id="cd11386">
    <property type="entry name" value="MCP_signal"/>
    <property type="match status" value="1"/>
</dbReference>
<dbReference type="InterPro" id="IPR004090">
    <property type="entry name" value="Chemotax_Me-accpt_rcpt"/>
</dbReference>
<evidence type="ECO:0000256" key="7">
    <source>
        <dbReference type="SAM" id="Phobius"/>
    </source>
</evidence>
<dbReference type="EMBL" id="JAFBFH010000022">
    <property type="protein sequence ID" value="MBM7716131.1"/>
    <property type="molecule type" value="Genomic_DNA"/>
</dbReference>
<protein>
    <submittedName>
        <fullName evidence="10">Methyl-accepting chemotaxis protein</fullName>
    </submittedName>
</protein>
<comment type="caution">
    <text evidence="10">The sequence shown here is derived from an EMBL/GenBank/DDBJ whole genome shotgun (WGS) entry which is preliminary data.</text>
</comment>
<keyword evidence="3" id="KW-0145">Chemotaxis</keyword>
<reference evidence="10 11" key="1">
    <citation type="submission" date="2021-01" db="EMBL/GenBank/DDBJ databases">
        <title>Genomic Encyclopedia of Type Strains, Phase IV (KMG-IV): sequencing the most valuable type-strain genomes for metagenomic binning, comparative biology and taxonomic classification.</title>
        <authorList>
            <person name="Goeker M."/>
        </authorList>
    </citation>
    <scope>NUCLEOTIDE SEQUENCE [LARGE SCALE GENOMIC DNA]</scope>
    <source>
        <strain evidence="10 11">DSM 105453</strain>
    </source>
</reference>
<keyword evidence="4 7" id="KW-0472">Membrane</keyword>
<dbReference type="InterPro" id="IPR004089">
    <property type="entry name" value="MCPsignal_dom"/>
</dbReference>
<comment type="subcellular location">
    <subcellularLocation>
        <location evidence="1">Cell membrane</location>
    </subcellularLocation>
</comment>
<feature type="transmembrane region" description="Helical" evidence="7">
    <location>
        <begin position="189"/>
        <end position="211"/>
    </location>
</feature>
<comment type="similarity">
    <text evidence="5">Belongs to the methyl-accepting chemotaxis (MCP) protein family.</text>
</comment>
<dbReference type="Gene3D" id="1.10.287.950">
    <property type="entry name" value="Methyl-accepting chemotaxis protein"/>
    <property type="match status" value="1"/>
</dbReference>
<name>A0ABS2RC24_9BACI</name>
<keyword evidence="6" id="KW-0807">Transducer</keyword>
<evidence type="ECO:0000256" key="1">
    <source>
        <dbReference type="ARBA" id="ARBA00004236"/>
    </source>
</evidence>
<evidence type="ECO:0000259" key="9">
    <source>
        <dbReference type="PROSITE" id="PS50885"/>
    </source>
</evidence>
<dbReference type="PROSITE" id="PS50885">
    <property type="entry name" value="HAMP"/>
    <property type="match status" value="1"/>
</dbReference>
<keyword evidence="7" id="KW-0812">Transmembrane</keyword>
<keyword evidence="7" id="KW-1133">Transmembrane helix</keyword>
<dbReference type="InterPro" id="IPR024478">
    <property type="entry name" value="HlyB_4HB_MCP"/>
</dbReference>
<evidence type="ECO:0000256" key="4">
    <source>
        <dbReference type="ARBA" id="ARBA00023136"/>
    </source>
</evidence>
<dbReference type="SUPFAM" id="SSF58104">
    <property type="entry name" value="Methyl-accepting chemotaxis protein (MCP) signaling domain"/>
    <property type="match status" value="1"/>
</dbReference>
<evidence type="ECO:0000313" key="11">
    <source>
        <dbReference type="Proteomes" id="UP000823485"/>
    </source>
</evidence>
<evidence type="ECO:0000256" key="5">
    <source>
        <dbReference type="ARBA" id="ARBA00029447"/>
    </source>
</evidence>
<sequence length="544" mass="59486">MMNWFFNLKVGVKLTSAFLIIALLQAGTGMIALSQMSKINQEAETMYRESLIPTQELGEARNLVQQLRLASRDLYLYPEEADKKVEEIKKMKEQVAAHIEAYSSSQLTKEQKVKLAQFNNKWESHNISYDQAVQLILEGKQADYLLTINAGLLKFQNEMFDGLNELMQSETALAEKGQKDAESAYETTLVIMTGIIFFIFILSIVSGMFIAKMISRPLRQVARLVENVADGDLSETTKIQTKDEVGVLAQSINKMILNLRATIQHILSAAENLSVSSGQVSASTDEAARASTNQANVAQTMNELLKELSDAISSVAQNTEEAVKLAHQTIEIAEDGEKVVQSSVEVSEKVSAQISSLEDGSTKIGEIIKVMDEIAEQTNLLALNAAIEAARAGEQGRGFAIVAEEVRKLAERSVEATDEISRIVKTMQEAIIRSVKSVEEGVIKTKQSGEGFEKIITMIHHTRDKVTEIASASEEQAAQSSEVLSYIETISATTEETAASSEETASTANNLTNLATKLNASVAAFTLHKKDRISSSIENPKAAP</sequence>
<evidence type="ECO:0000313" key="10">
    <source>
        <dbReference type="EMBL" id="MBM7716131.1"/>
    </source>
</evidence>
<dbReference type="PANTHER" id="PTHR43531">
    <property type="entry name" value="PROTEIN ICFG"/>
    <property type="match status" value="1"/>
</dbReference>
<dbReference type="SMART" id="SM00304">
    <property type="entry name" value="HAMP"/>
    <property type="match status" value="1"/>
</dbReference>
<accession>A0ABS2RC24</accession>
<dbReference type="Proteomes" id="UP000823485">
    <property type="component" value="Unassembled WGS sequence"/>
</dbReference>
<proteinExistence type="inferred from homology"/>
<dbReference type="PRINTS" id="PR00260">
    <property type="entry name" value="CHEMTRNSDUCR"/>
</dbReference>
<keyword evidence="11" id="KW-1185">Reference proteome</keyword>
<feature type="domain" description="HAMP" evidence="9">
    <location>
        <begin position="212"/>
        <end position="264"/>
    </location>
</feature>
<keyword evidence="2" id="KW-1003">Cell membrane</keyword>
<dbReference type="Pfam" id="PF00672">
    <property type="entry name" value="HAMP"/>
    <property type="match status" value="1"/>
</dbReference>
<evidence type="ECO:0000256" key="6">
    <source>
        <dbReference type="PROSITE-ProRule" id="PRU00284"/>
    </source>
</evidence>
<evidence type="ECO:0000256" key="3">
    <source>
        <dbReference type="ARBA" id="ARBA00022500"/>
    </source>
</evidence>